<evidence type="ECO:0008006" key="3">
    <source>
        <dbReference type="Google" id="ProtNLM"/>
    </source>
</evidence>
<dbReference type="Pfam" id="PF14092">
    <property type="entry name" value="DUF4270"/>
    <property type="match status" value="1"/>
</dbReference>
<protein>
    <recommendedName>
        <fullName evidence="3">DUF4270 domain-containing protein</fullName>
    </recommendedName>
</protein>
<gene>
    <name evidence="1" type="ORF">DOS84_09085</name>
</gene>
<dbReference type="PROSITE" id="PS51257">
    <property type="entry name" value="PROKAR_LIPOPROTEIN"/>
    <property type="match status" value="1"/>
</dbReference>
<organism evidence="1 2">
    <name type="scientific">Flavobacterium aquariorum</name>
    <dbReference type="NCBI Taxonomy" id="2217670"/>
    <lineage>
        <taxon>Bacteria</taxon>
        <taxon>Pseudomonadati</taxon>
        <taxon>Bacteroidota</taxon>
        <taxon>Flavobacteriia</taxon>
        <taxon>Flavobacteriales</taxon>
        <taxon>Flavobacteriaceae</taxon>
        <taxon>Flavobacterium</taxon>
    </lineage>
</organism>
<dbReference type="OrthoDB" id="1092930at2"/>
<keyword evidence="2" id="KW-1185">Reference proteome</keyword>
<accession>A0A2W7UJJ2</accession>
<evidence type="ECO:0000313" key="2">
    <source>
        <dbReference type="Proteomes" id="UP000249177"/>
    </source>
</evidence>
<dbReference type="AlphaFoldDB" id="A0A2W7UJJ2"/>
<name>A0A2W7UJJ2_9FLAO</name>
<evidence type="ECO:0000313" key="1">
    <source>
        <dbReference type="EMBL" id="PZX93565.1"/>
    </source>
</evidence>
<comment type="caution">
    <text evidence="1">The sequence shown here is derived from an EMBL/GenBank/DDBJ whole genome shotgun (WGS) entry which is preliminary data.</text>
</comment>
<sequence>MYKFLILMFFGLLLFSCDSDVDSGEFVVGADYLALKNKVLSIDTVTIDVSNIKLDSLVTSNESRILVGNYDDPLFGKVKSDSYFQVTASSFNLYSENSDTDATGYVFDSIAMILRYDNYYYADTTKIQTLNIHRVVKKFKPNANDDSFYNNSTLDYNTTSLGTITYKPNPIGRDSINVKLDNEFGLELFNKFKNNEISNSSEFTEYLKGFVLTSVSSTSGSIIGFNLSSVLRLYYSKGKGDAEDFYKKDFTILDATKQFNSISSDRSGTLIQDLPLSKMNLSSLYTGKAGFIQSGTGVVCRVDFPNIKQLKYLADKGAIVDAKLVLKPVKNSYSKMFPLPEKLNVYVVDKLNRIKTTLTNSTGESIVATLNNENDEFDESVGYQLSLGSFLQKEMLKESDAKSGLIFTLPILSKVVDRVVLGDQTNKESEMKLQIYYITY</sequence>
<dbReference type="InterPro" id="IPR025366">
    <property type="entry name" value="DUF4270"/>
</dbReference>
<dbReference type="Proteomes" id="UP000249177">
    <property type="component" value="Unassembled WGS sequence"/>
</dbReference>
<proteinExistence type="predicted"/>
<reference evidence="1 2" key="1">
    <citation type="submission" date="2018-06" db="EMBL/GenBank/DDBJ databases">
        <title>Flavobacterium sp IMCC34762, genome.</title>
        <authorList>
            <person name="Joung Y."/>
            <person name="Cho J."/>
            <person name="Song J."/>
        </authorList>
    </citation>
    <scope>NUCLEOTIDE SEQUENCE [LARGE SCALE GENOMIC DNA]</scope>
    <source>
        <strain evidence="1 2">IMCC34762</strain>
    </source>
</reference>
<dbReference type="RefSeq" id="WP_111409810.1">
    <property type="nucleotide sequence ID" value="NZ_QKXH01000005.1"/>
</dbReference>
<dbReference type="EMBL" id="QKXH01000005">
    <property type="protein sequence ID" value="PZX93565.1"/>
    <property type="molecule type" value="Genomic_DNA"/>
</dbReference>